<proteinExistence type="predicted"/>
<evidence type="ECO:0000259" key="1">
    <source>
        <dbReference type="Pfam" id="PF12770"/>
    </source>
</evidence>
<comment type="caution">
    <text evidence="2">The sequence shown here is derived from an EMBL/GenBank/DDBJ whole genome shotgun (WGS) entry which is preliminary data.</text>
</comment>
<evidence type="ECO:0000313" key="2">
    <source>
        <dbReference type="EMBL" id="REG30583.1"/>
    </source>
</evidence>
<name>A0ABX9JZK8_9BACT</name>
<dbReference type="InterPro" id="IPR011990">
    <property type="entry name" value="TPR-like_helical_dom_sf"/>
</dbReference>
<sequence>MRDLTRSEMMLVALDLDYQAEMKSTPAGMEAYTLLLDAQQLEGRARFDEALAVRQRAVALFAEEDDGAAASSARHDLAHSLIPNPRHGLLKGQLMRDWQACISSMELFRQALRSPARQRVPMRRAQSENSLAVCLRALANMVEEPKREELLIEVEQLYRSVITLTEKCGGLALRLMAEAHLNFGNLLLEREDAAQALRQYEWAIGAARRAERDGHGSMLHVLARARISAAEILLHRGRRKDLKTAEQYAKEALNEPEPGREDQALLVLSEIELAGDSPERLTRARAYLKQVRPTRLTDDRLRIDFAQLLRRTGSVDDALAVLRHWIDRAIHLRAQTIADFAADTAAMDFQVAASLAARILVEEKADALGAFLQLENTSGMRFAEAFSVFLWSPQEPVTRELQSKLGSHSARASVLDAMVRSMETLAPDHQREHLREILETYRAAPADEDMPDRVFYIEAFQAAVNAPVPLHLLGGYLEQDRMRCLKLMSALRRRDPSYEERSLPLEEDLSREELTALLREHPDQVLVRLSLQKKLLLVATWLEGEQVVARSVSVAVPEGLRALLHEVAQDREGVDYATLSQLLASMDMSAALPTQRYARAVLLPSHGAAALPLAALGPVGNRLMDRFESLIWLPSLLPLRTWPAARKPRAGHLVVNPRNTVFHSIALPLRRDGELRLEGSAATPEALMHAAAEVETVCIYTHGLHEPGDEPVLELHGQQQLSASELMGKLVGLERMEIWACQTGTNRATDPFTPPADEGFGLDFLLLSHGVRTVIGTLWSVPDLVTASIVKRYRQRLSEGVNPAVALLEAQRWWQAEGLDMLLGYLRRAPARQAVVEFAAKLGVELAPASLESAAAMLGPGSREKDVEKVRAAFSCPVSWAALRFVGVPERGPRQPWAEVPERPLSEEEQQEIARCLAVESSAAEPEDFREMQEGWLTESTALRLGETPSVEQALQVARLLRDLLVGSHRDNLLTALAWLHEVLAEPELAEADRVRLSVEAAHLWLEVALVEQWPPRIPQRTAVARAERLLEGLPQTRVRASADVLAARARLHVLLHAHGSDDPLQCIQDAWELLSPALDQLQEESYASLRVATIAVELLPRAEVGMAPQRERTLQCVRALAERTLHSTWLLPAWQRLWGALDRFEPDARNAQRAEQLSTPRELSESTFHAVGREAEGPAPSSVTTLKLISEALGKMESGLWGYPSDDRWMLVRTTGTPGAAYRDLMKAYLSNHIRNEPGGGAHQLACLQYACDLRLAFLGRLAWASAWLPGPFGARIRGLHDFIRRRQSLSAALADTALLEEGPSGDKPSAPYHLDPYALPAGAMSQRLRDFRGICAWNLELLCANWPEHVKPARTAAFEAVRTLSALEHEACELWRDALELDSSMRRESGADESAALARMLDPALKLERNEEWLGKLVEGYGVFGLFLGQQDELFVVAWWNAGQGPTGRTVRLSAREVRGALIELLRPSQGDLSPRRGNSPQRREAWSQLEAALSPVFTSLLKEAQRKRRLRWWVLAPGALRALPLLGLRLEGGALLAEQVTRLSHLPSLGFGLLWGRIQREVEPFTACLLSPESSQGTTCFGEAALETLRKVYPPELVVEPEKVQAQGGDVVELLASRAARVRTLRLYGVGTAESLNDSMGRLRLGPGHSLMDRNTLDLLLPGCRVVELWACTAGSADLERVLRDHGDRLPGLVPGFLASGAAAVIDLAWPVHDVVKALVCEQYGWRSRRTGHGPEILAESLEYVALVLRELPGLPASLSPREVLAAIDEMRGLQAEQVLGRLPALAPFEAHADSPAIAGLSGAELIDELCQPMHLGAFRWWGE</sequence>
<protein>
    <submittedName>
        <fullName evidence="2">CHAT domain-containing protein</fullName>
    </submittedName>
</protein>
<dbReference type="Gene3D" id="1.25.40.10">
    <property type="entry name" value="Tetratricopeptide repeat domain"/>
    <property type="match status" value="1"/>
</dbReference>
<organism evidence="2 3">
    <name type="scientific">Archangium gephyra</name>
    <dbReference type="NCBI Taxonomy" id="48"/>
    <lineage>
        <taxon>Bacteria</taxon>
        <taxon>Pseudomonadati</taxon>
        <taxon>Myxococcota</taxon>
        <taxon>Myxococcia</taxon>
        <taxon>Myxococcales</taxon>
        <taxon>Cystobacterineae</taxon>
        <taxon>Archangiaceae</taxon>
        <taxon>Archangium</taxon>
    </lineage>
</organism>
<dbReference type="Pfam" id="PF12770">
    <property type="entry name" value="CHAT"/>
    <property type="match status" value="1"/>
</dbReference>
<feature type="domain" description="CHAT" evidence="1">
    <location>
        <begin position="677"/>
        <end position="872"/>
    </location>
</feature>
<dbReference type="Proteomes" id="UP000256345">
    <property type="component" value="Unassembled WGS sequence"/>
</dbReference>
<keyword evidence="3" id="KW-1185">Reference proteome</keyword>
<gene>
    <name evidence="2" type="ORF">ATI61_10652</name>
</gene>
<reference evidence="2 3" key="1">
    <citation type="submission" date="2018-08" db="EMBL/GenBank/DDBJ databases">
        <title>Genomic Encyclopedia of Archaeal and Bacterial Type Strains, Phase II (KMG-II): from individual species to whole genera.</title>
        <authorList>
            <person name="Goeker M."/>
        </authorList>
    </citation>
    <scope>NUCLEOTIDE SEQUENCE [LARGE SCALE GENOMIC DNA]</scope>
    <source>
        <strain evidence="2 3">DSM 2261</strain>
    </source>
</reference>
<evidence type="ECO:0000313" key="3">
    <source>
        <dbReference type="Proteomes" id="UP000256345"/>
    </source>
</evidence>
<accession>A0ABX9JZK8</accession>
<dbReference type="InterPro" id="IPR024983">
    <property type="entry name" value="CHAT_dom"/>
</dbReference>
<dbReference type="EMBL" id="QUMU01000006">
    <property type="protein sequence ID" value="REG30583.1"/>
    <property type="molecule type" value="Genomic_DNA"/>
</dbReference>
<dbReference type="RefSeq" id="WP_116120288.1">
    <property type="nucleotide sequence ID" value="NZ_QUMU01000006.1"/>
</dbReference>